<evidence type="ECO:0000256" key="1">
    <source>
        <dbReference type="SAM" id="MobiDB-lite"/>
    </source>
</evidence>
<protein>
    <submittedName>
        <fullName evidence="2">Putative secreted protein</fullName>
    </submittedName>
</protein>
<sequence length="68" mass="6750">MAAFTASTWACAMGSANGRGSTGRSMSSVGLHSLGAWEKASANTDGRAGFPTASGASSSESNCCGRSW</sequence>
<name>A0A6B0TT53_IXORI</name>
<feature type="region of interest" description="Disordered" evidence="1">
    <location>
        <begin position="43"/>
        <end position="68"/>
    </location>
</feature>
<feature type="compositionally biased region" description="Polar residues" evidence="1">
    <location>
        <begin position="54"/>
        <end position="68"/>
    </location>
</feature>
<accession>A0A6B0TT53</accession>
<reference evidence="2" key="1">
    <citation type="submission" date="2019-12" db="EMBL/GenBank/DDBJ databases">
        <title>An insight into the sialome of adult female Ixodes ricinus ticks feeding for 6 days.</title>
        <authorList>
            <person name="Perner J."/>
            <person name="Ribeiro J.M.C."/>
        </authorList>
    </citation>
    <scope>NUCLEOTIDE SEQUENCE</scope>
    <source>
        <strain evidence="2">Semi-engorged</strain>
        <tissue evidence="2">Salivary glands</tissue>
    </source>
</reference>
<evidence type="ECO:0000313" key="2">
    <source>
        <dbReference type="EMBL" id="MXU82358.1"/>
    </source>
</evidence>
<dbReference type="AlphaFoldDB" id="A0A6B0TT53"/>
<dbReference type="EMBL" id="GIFC01000275">
    <property type="protein sequence ID" value="MXU82358.1"/>
    <property type="molecule type" value="Transcribed_RNA"/>
</dbReference>
<organism evidence="2">
    <name type="scientific">Ixodes ricinus</name>
    <name type="common">Common tick</name>
    <name type="synonym">Acarus ricinus</name>
    <dbReference type="NCBI Taxonomy" id="34613"/>
    <lineage>
        <taxon>Eukaryota</taxon>
        <taxon>Metazoa</taxon>
        <taxon>Ecdysozoa</taxon>
        <taxon>Arthropoda</taxon>
        <taxon>Chelicerata</taxon>
        <taxon>Arachnida</taxon>
        <taxon>Acari</taxon>
        <taxon>Parasitiformes</taxon>
        <taxon>Ixodida</taxon>
        <taxon>Ixodoidea</taxon>
        <taxon>Ixodidae</taxon>
        <taxon>Ixodinae</taxon>
        <taxon>Ixodes</taxon>
    </lineage>
</organism>
<proteinExistence type="predicted"/>